<evidence type="ECO:0000313" key="3">
    <source>
        <dbReference type="Proteomes" id="UP000800093"/>
    </source>
</evidence>
<organism evidence="2 3">
    <name type="scientific">Lojkania enalia</name>
    <dbReference type="NCBI Taxonomy" id="147567"/>
    <lineage>
        <taxon>Eukaryota</taxon>
        <taxon>Fungi</taxon>
        <taxon>Dikarya</taxon>
        <taxon>Ascomycota</taxon>
        <taxon>Pezizomycotina</taxon>
        <taxon>Dothideomycetes</taxon>
        <taxon>Pleosporomycetidae</taxon>
        <taxon>Pleosporales</taxon>
        <taxon>Pleosporales incertae sedis</taxon>
        <taxon>Lojkania</taxon>
    </lineage>
</organism>
<gene>
    <name evidence="2" type="ORF">CC78DRAFT_580658</name>
</gene>
<sequence>MRRSDLLHAQRGPAPQVSHLTPPVPCTTQKLPHKHIASPEAVTSRESLLLSALCCTNIGTFSSPQAAQCSTRLDLKLSHLLQQPSGSIDFQNKLPNTVGSVSQKFHSILLKAIHPFTPGHRSLSPPLRVHVCFPWPRAKTSLQRHHHFSPPTALHCNSSLLHTSHSPSVPSRLPNFTPTVRLPLPPVYINLVAVCKSLRSLTLGWLPALSSDRRLHSPNP</sequence>
<comment type="caution">
    <text evidence="2">The sequence shown here is derived from an EMBL/GenBank/DDBJ whole genome shotgun (WGS) entry which is preliminary data.</text>
</comment>
<feature type="region of interest" description="Disordered" evidence="1">
    <location>
        <begin position="1"/>
        <end position="30"/>
    </location>
</feature>
<reference evidence="3" key="1">
    <citation type="journal article" date="2020" name="Stud. Mycol.">
        <title>101 Dothideomycetes genomes: A test case for predicting lifestyles and emergence of pathogens.</title>
        <authorList>
            <person name="Haridas S."/>
            <person name="Albert R."/>
            <person name="Binder M."/>
            <person name="Bloem J."/>
            <person name="LaButti K."/>
            <person name="Salamov A."/>
            <person name="Andreopoulos B."/>
            <person name="Baker S."/>
            <person name="Barry K."/>
            <person name="Bills G."/>
            <person name="Bluhm B."/>
            <person name="Cannon C."/>
            <person name="Castanera R."/>
            <person name="Culley D."/>
            <person name="Daum C."/>
            <person name="Ezra D."/>
            <person name="Gonzalez J."/>
            <person name="Henrissat B."/>
            <person name="Kuo A."/>
            <person name="Liang C."/>
            <person name="Lipzen A."/>
            <person name="Lutzoni F."/>
            <person name="Magnuson J."/>
            <person name="Mondo S."/>
            <person name="Nolan M."/>
            <person name="Ohm R."/>
            <person name="Pangilinan J."/>
            <person name="Park H.-J."/>
            <person name="Ramirez L."/>
            <person name="Alfaro M."/>
            <person name="Sun H."/>
            <person name="Tritt A."/>
            <person name="Yoshinaga Y."/>
            <person name="Zwiers L.-H."/>
            <person name="Turgeon B."/>
            <person name="Goodwin S."/>
            <person name="Spatafora J."/>
            <person name="Crous P."/>
            <person name="Grigoriev I."/>
        </authorList>
    </citation>
    <scope>NUCLEOTIDE SEQUENCE [LARGE SCALE GENOMIC DNA]</scope>
    <source>
        <strain evidence="3">CBS 304.66</strain>
    </source>
</reference>
<evidence type="ECO:0000313" key="2">
    <source>
        <dbReference type="EMBL" id="KAF2264152.1"/>
    </source>
</evidence>
<evidence type="ECO:0000256" key="1">
    <source>
        <dbReference type="SAM" id="MobiDB-lite"/>
    </source>
</evidence>
<accession>A0A9P4KAB4</accession>
<dbReference type="Proteomes" id="UP000800093">
    <property type="component" value="Unassembled WGS sequence"/>
</dbReference>
<name>A0A9P4KAB4_9PLEO</name>
<dbReference type="EMBL" id="ML986618">
    <property type="protein sequence ID" value="KAF2264152.1"/>
    <property type="molecule type" value="Genomic_DNA"/>
</dbReference>
<proteinExistence type="predicted"/>
<dbReference type="AlphaFoldDB" id="A0A9P4KAB4"/>
<protein>
    <submittedName>
        <fullName evidence="2">Uncharacterized protein</fullName>
    </submittedName>
</protein>
<keyword evidence="3" id="KW-1185">Reference proteome</keyword>